<keyword evidence="3" id="KW-1185">Reference proteome</keyword>
<dbReference type="CDD" id="cd07184">
    <property type="entry name" value="E_set_Isoamylase_like_N"/>
    <property type="match status" value="1"/>
</dbReference>
<protein>
    <recommendedName>
        <fullName evidence="1">AMP-activated protein kinase glycogen-binding domain-containing protein</fullName>
    </recommendedName>
</protein>
<comment type="caution">
    <text evidence="2">The sequence shown here is derived from an EMBL/GenBank/DDBJ whole genome shotgun (WGS) entry which is preliminary data.</text>
</comment>
<dbReference type="SUPFAM" id="SSF81296">
    <property type="entry name" value="E set domains"/>
    <property type="match status" value="1"/>
</dbReference>
<dbReference type="RefSeq" id="WP_305982909.1">
    <property type="nucleotide sequence ID" value="NZ_JASHKE010000010.1"/>
</dbReference>
<dbReference type="InterPro" id="IPR013783">
    <property type="entry name" value="Ig-like_fold"/>
</dbReference>
<sequence>MVNFLVMSIKKQYLKTKPVANVTFQLPAEAAEGASKVNLVGEFNGWDKAATEMKKLKTGDFKATVKLETGKEYQFRYLIDGEVWENDWEADKYVPNQLTFEDNSVVEL</sequence>
<feature type="domain" description="AMP-activated protein kinase glycogen-binding" evidence="1">
    <location>
        <begin position="32"/>
        <end position="83"/>
    </location>
</feature>
<accession>A0ABQ3I787</accession>
<evidence type="ECO:0000313" key="3">
    <source>
        <dbReference type="Proteomes" id="UP000658258"/>
    </source>
</evidence>
<organism evidence="2 3">
    <name type="scientific">Roseivirga thermotolerans</name>
    <dbReference type="NCBI Taxonomy" id="1758176"/>
    <lineage>
        <taxon>Bacteria</taxon>
        <taxon>Pseudomonadati</taxon>
        <taxon>Bacteroidota</taxon>
        <taxon>Cytophagia</taxon>
        <taxon>Cytophagales</taxon>
        <taxon>Roseivirgaceae</taxon>
        <taxon>Roseivirga</taxon>
    </lineage>
</organism>
<proteinExistence type="predicted"/>
<dbReference type="Pfam" id="PF16561">
    <property type="entry name" value="AMPK1_CBM"/>
    <property type="match status" value="1"/>
</dbReference>
<dbReference type="Proteomes" id="UP000658258">
    <property type="component" value="Unassembled WGS sequence"/>
</dbReference>
<evidence type="ECO:0000259" key="1">
    <source>
        <dbReference type="Pfam" id="PF16561"/>
    </source>
</evidence>
<dbReference type="EMBL" id="BNAG01000002">
    <property type="protein sequence ID" value="GHE61398.1"/>
    <property type="molecule type" value="Genomic_DNA"/>
</dbReference>
<evidence type="ECO:0000313" key="2">
    <source>
        <dbReference type="EMBL" id="GHE61398.1"/>
    </source>
</evidence>
<gene>
    <name evidence="2" type="ORF">GCM10011340_15440</name>
</gene>
<dbReference type="InterPro" id="IPR032640">
    <property type="entry name" value="AMPK1_CBM"/>
</dbReference>
<reference evidence="3" key="1">
    <citation type="journal article" date="2019" name="Int. J. Syst. Evol. Microbiol.">
        <title>The Global Catalogue of Microorganisms (GCM) 10K type strain sequencing project: providing services to taxonomists for standard genome sequencing and annotation.</title>
        <authorList>
            <consortium name="The Broad Institute Genomics Platform"/>
            <consortium name="The Broad Institute Genome Sequencing Center for Infectious Disease"/>
            <person name="Wu L."/>
            <person name="Ma J."/>
        </authorList>
    </citation>
    <scope>NUCLEOTIDE SEQUENCE [LARGE SCALE GENOMIC DNA]</scope>
    <source>
        <strain evidence="3">CGMCC 1.15111</strain>
    </source>
</reference>
<name>A0ABQ3I787_9BACT</name>
<dbReference type="InterPro" id="IPR014756">
    <property type="entry name" value="Ig_E-set"/>
</dbReference>
<dbReference type="Gene3D" id="2.60.40.10">
    <property type="entry name" value="Immunoglobulins"/>
    <property type="match status" value="1"/>
</dbReference>